<sequence length="224" mass="26461">MSEFEMNSSLAEKITKLNEEGVHEEEIERFLDQHLIKYPDDVEAWVRLGVLVFEPPIGDFEKSVDCLRKAVEVKPDCLEALLILMRMQYTAYAEIDEDVYKLLHHYQPRSREERSLIEFAKAWYFECKKMDEEYARHLEKSITVYPKYVLNYIALGNYYEEKGQKEKAKSLFLKGMKNVRQIYRVNGGLDPLVFDYHEYINEKIKGIHLSLSSVTYKLIKEGVN</sequence>
<evidence type="ECO:0000313" key="1">
    <source>
        <dbReference type="EMBL" id="MBH8596415.1"/>
    </source>
</evidence>
<dbReference type="Pfam" id="PF13181">
    <property type="entry name" value="TPR_8"/>
    <property type="match status" value="2"/>
</dbReference>
<protein>
    <recommendedName>
        <fullName evidence="3">Tetratricopeptide repeat protein</fullName>
    </recommendedName>
</protein>
<evidence type="ECO:0000313" key="2">
    <source>
        <dbReference type="Proteomes" id="UP000633619"/>
    </source>
</evidence>
<comment type="caution">
    <text evidence="1">The sequence shown here is derived from an EMBL/GenBank/DDBJ whole genome shotgun (WGS) entry which is preliminary data.</text>
</comment>
<dbReference type="InterPro" id="IPR019734">
    <property type="entry name" value="TPR_rpt"/>
</dbReference>
<dbReference type="AlphaFoldDB" id="A0A8I1DGA4"/>
<dbReference type="EMBL" id="JAECVW010000016">
    <property type="protein sequence ID" value="MBH8596415.1"/>
    <property type="molecule type" value="Genomic_DNA"/>
</dbReference>
<organism evidence="1 2">
    <name type="scientific">Thermoactinomyces intermedius</name>
    <dbReference type="NCBI Taxonomy" id="2024"/>
    <lineage>
        <taxon>Bacteria</taxon>
        <taxon>Bacillati</taxon>
        <taxon>Bacillota</taxon>
        <taxon>Bacilli</taxon>
        <taxon>Bacillales</taxon>
        <taxon>Thermoactinomycetaceae</taxon>
        <taxon>Thermoactinomyces</taxon>
    </lineage>
</organism>
<name>A0A8I1DGA4_THEIN</name>
<dbReference type="SUPFAM" id="SSF48452">
    <property type="entry name" value="TPR-like"/>
    <property type="match status" value="1"/>
</dbReference>
<dbReference type="Proteomes" id="UP000633619">
    <property type="component" value="Unassembled WGS sequence"/>
</dbReference>
<keyword evidence="2" id="KW-1185">Reference proteome</keyword>
<evidence type="ECO:0008006" key="3">
    <source>
        <dbReference type="Google" id="ProtNLM"/>
    </source>
</evidence>
<gene>
    <name evidence="1" type="ORF">I8U20_14010</name>
</gene>
<dbReference type="Gene3D" id="1.25.40.10">
    <property type="entry name" value="Tetratricopeptide repeat domain"/>
    <property type="match status" value="1"/>
</dbReference>
<reference evidence="1 2" key="1">
    <citation type="submission" date="2020-12" db="EMBL/GenBank/DDBJ databases">
        <title>WGS of Thermoactinomyces spp.</title>
        <authorList>
            <person name="Cheng K."/>
        </authorList>
    </citation>
    <scope>NUCLEOTIDE SEQUENCE [LARGE SCALE GENOMIC DNA]</scope>
    <source>
        <strain evidence="2">CICC 10671\DSM 43846</strain>
    </source>
</reference>
<dbReference type="RefSeq" id="WP_181733061.1">
    <property type="nucleotide sequence ID" value="NZ_JACEIR010000018.1"/>
</dbReference>
<dbReference type="InterPro" id="IPR011990">
    <property type="entry name" value="TPR-like_helical_dom_sf"/>
</dbReference>
<proteinExistence type="predicted"/>
<accession>A0A8I1DGA4</accession>